<dbReference type="EMBL" id="LT629742">
    <property type="protein sequence ID" value="SDS39252.1"/>
    <property type="molecule type" value="Genomic_DNA"/>
</dbReference>
<evidence type="ECO:0000313" key="3">
    <source>
        <dbReference type="Proteomes" id="UP000181956"/>
    </source>
</evidence>
<proteinExistence type="predicted"/>
<dbReference type="InterPro" id="IPR011335">
    <property type="entry name" value="Restrct_endonuc-II-like"/>
</dbReference>
<dbReference type="SUPFAM" id="SSF52980">
    <property type="entry name" value="Restriction endonuclease-like"/>
    <property type="match status" value="1"/>
</dbReference>
<dbReference type="AlphaFoldDB" id="A0A1H1RU74"/>
<evidence type="ECO:0000313" key="2">
    <source>
        <dbReference type="EMBL" id="SDS39252.1"/>
    </source>
</evidence>
<feature type="domain" description="DUF559" evidence="1">
    <location>
        <begin position="239"/>
        <end position="304"/>
    </location>
</feature>
<sequence>MPRRVPLPPGFTGRAFTVDEARDAGLSPERLRGGDLTSPFHGVRVAAPDGGALLDRCRAYATRMRPGQFFSHLTAARIWGAPLPAAFGPEEKLHVASFAPHRPPRTRGVIGHELPPGSAPLVLRHGLPVSSAASSWVQLAGLLPANELVVVGDHLVLNPALLDPVDPRPFTSVDELAERLAGYGGRGKRVALRALARVRAGAESRPETLLRLLLVDAGLPEPLLNQVLRDPAGRFLGRVDMVYPEWRLVVEYDGDQHRTSTTQYERDLSRLEGIRRAGWTVVTVRKHGLFVRPDLTVARVHTALSEAGWHL</sequence>
<gene>
    <name evidence="2" type="ORF">SAMN04489834_1397</name>
</gene>
<accession>A0A1H1RU74</accession>
<dbReference type="Gene3D" id="3.40.960.10">
    <property type="entry name" value="VSR Endonuclease"/>
    <property type="match status" value="1"/>
</dbReference>
<dbReference type="InterPro" id="IPR007569">
    <property type="entry name" value="DUF559"/>
</dbReference>
<dbReference type="STRING" id="412690.SAMN04489834_1397"/>
<keyword evidence="3" id="KW-1185">Reference proteome</keyword>
<dbReference type="Proteomes" id="UP000181956">
    <property type="component" value="Chromosome I"/>
</dbReference>
<dbReference type="Pfam" id="PF04480">
    <property type="entry name" value="DUF559"/>
    <property type="match status" value="1"/>
</dbReference>
<organism evidence="2 3">
    <name type="scientific">Microterricola viridarii</name>
    <dbReference type="NCBI Taxonomy" id="412690"/>
    <lineage>
        <taxon>Bacteria</taxon>
        <taxon>Bacillati</taxon>
        <taxon>Actinomycetota</taxon>
        <taxon>Actinomycetes</taxon>
        <taxon>Micrococcales</taxon>
        <taxon>Microbacteriaceae</taxon>
        <taxon>Microterricola</taxon>
    </lineage>
</organism>
<evidence type="ECO:0000259" key="1">
    <source>
        <dbReference type="Pfam" id="PF04480"/>
    </source>
</evidence>
<protein>
    <recommendedName>
        <fullName evidence="1">DUF559 domain-containing protein</fullName>
    </recommendedName>
</protein>
<dbReference type="RefSeq" id="WP_197675177.1">
    <property type="nucleotide sequence ID" value="NZ_LT629742.1"/>
</dbReference>
<reference evidence="3" key="1">
    <citation type="submission" date="2016-10" db="EMBL/GenBank/DDBJ databases">
        <authorList>
            <person name="Varghese N."/>
            <person name="Submissions S."/>
        </authorList>
    </citation>
    <scope>NUCLEOTIDE SEQUENCE [LARGE SCALE GENOMIC DNA]</scope>
    <source>
        <strain evidence="3">DSM 21772</strain>
    </source>
</reference>
<name>A0A1H1RU74_9MICO</name>